<dbReference type="PANTHER" id="PTHR21137:SF35">
    <property type="entry name" value="ODORANT RECEPTOR 19A-RELATED"/>
    <property type="match status" value="1"/>
</dbReference>
<protein>
    <recommendedName>
        <fullName evidence="10">Odorant receptor</fullName>
    </recommendedName>
</protein>
<name>A0A3Q9ELG4_APHGI</name>
<dbReference type="PANTHER" id="PTHR21137">
    <property type="entry name" value="ODORANT RECEPTOR"/>
    <property type="match status" value="1"/>
</dbReference>
<keyword evidence="3 10" id="KW-0716">Sensory transduction</keyword>
<keyword evidence="7 10" id="KW-0472">Membrane</keyword>
<keyword evidence="6 10" id="KW-1133">Transmembrane helix</keyword>
<comment type="subcellular location">
    <subcellularLocation>
        <location evidence="1 10">Cell membrane</location>
        <topology evidence="1 10">Multi-pass membrane protein</topology>
    </subcellularLocation>
</comment>
<accession>A0A3Q9ELG4</accession>
<sequence length="391" mass="45977">MKKTSEVNFFDNPNWYMLKVLLSAFGGWPYQKASTSRTIKRAVLFVFLLSTLLPLIFKVYKEWKDLHVVLVCGSQILMHAGTLTNAIYCFLNLDKTRKLLSEIREIWNLNLSKNEFKYFNYFANNTRKITETYIIGLYIMTFFCLTYITVPTILNILLPLNVSRTTIYPYEHEYLFIDNIKYENYILINGWISTFIQITVIVAFDCCYSQLIYFNCSWFYVVGIRMKNLTTIGDLKFENKTILFINCIREHIKALEFADSLQTIYATPLFLLLIYNTVIISMTGCNIIYHIDDNEEVIRFICFVVSQFFHLFFLSWHGEKLIEYSGFIFDFIYEMKWYDVPKNASKFIILILIRSSKPSTLKAHILVVSLETFAMISKTALSYFTALSSFK</sequence>
<evidence type="ECO:0000256" key="1">
    <source>
        <dbReference type="ARBA" id="ARBA00004651"/>
    </source>
</evidence>
<evidence type="ECO:0000256" key="4">
    <source>
        <dbReference type="ARBA" id="ARBA00022692"/>
    </source>
</evidence>
<evidence type="ECO:0000256" key="3">
    <source>
        <dbReference type="ARBA" id="ARBA00022606"/>
    </source>
</evidence>
<proteinExistence type="evidence at transcript level"/>
<comment type="similarity">
    <text evidence="10">Belongs to the insect chemoreceptor superfamily. Heteromeric odorant receptor channel (TC 1.A.69) family.</text>
</comment>
<keyword evidence="4 10" id="KW-0812">Transmembrane</keyword>
<dbReference type="InterPro" id="IPR004117">
    <property type="entry name" value="7tm6_olfct_rcpt"/>
</dbReference>
<keyword evidence="5 10" id="KW-0552">Olfaction</keyword>
<reference evidence="11" key="1">
    <citation type="journal article" date="2018" name="Front. Physiol.">
        <title>Differential Expression Analysis of Olfactory Genes Based on a Combination of Sequencing Platforms and Behavioral Investigations in Aphidius gifuensis.</title>
        <authorList>
            <person name="Fan J."/>
            <person name="Zhang Q."/>
            <person name="Xu Q."/>
            <person name="Xue W."/>
            <person name="Han Z."/>
            <person name="Sun J."/>
            <person name="Chen J."/>
        </authorList>
    </citation>
    <scope>NUCLEOTIDE SEQUENCE</scope>
</reference>
<dbReference type="GO" id="GO:0005549">
    <property type="term" value="F:odorant binding"/>
    <property type="evidence" value="ECO:0007669"/>
    <property type="project" value="InterPro"/>
</dbReference>
<feature type="transmembrane region" description="Helical" evidence="10">
    <location>
        <begin position="66"/>
        <end position="91"/>
    </location>
</feature>
<dbReference type="Pfam" id="PF02949">
    <property type="entry name" value="7tm_6"/>
    <property type="match status" value="1"/>
</dbReference>
<feature type="transmembrane region" description="Helical" evidence="10">
    <location>
        <begin position="297"/>
        <end position="316"/>
    </location>
</feature>
<dbReference type="GO" id="GO:0005886">
    <property type="term" value="C:plasma membrane"/>
    <property type="evidence" value="ECO:0007669"/>
    <property type="project" value="UniProtKB-SubCell"/>
</dbReference>
<dbReference type="GO" id="GO:0004984">
    <property type="term" value="F:olfactory receptor activity"/>
    <property type="evidence" value="ECO:0007669"/>
    <property type="project" value="InterPro"/>
</dbReference>
<dbReference type="EMBL" id="MK049005">
    <property type="protein sequence ID" value="AZQ24946.1"/>
    <property type="molecule type" value="mRNA"/>
</dbReference>
<keyword evidence="8 10" id="KW-0675">Receptor</keyword>
<keyword evidence="9 10" id="KW-0807">Transducer</keyword>
<evidence type="ECO:0000256" key="6">
    <source>
        <dbReference type="ARBA" id="ARBA00022989"/>
    </source>
</evidence>
<dbReference type="KEGG" id="agif:122856845"/>
<keyword evidence="2" id="KW-1003">Cell membrane</keyword>
<dbReference type="GO" id="GO:0007165">
    <property type="term" value="P:signal transduction"/>
    <property type="evidence" value="ECO:0007669"/>
    <property type="project" value="UniProtKB-KW"/>
</dbReference>
<evidence type="ECO:0000256" key="9">
    <source>
        <dbReference type="ARBA" id="ARBA00023224"/>
    </source>
</evidence>
<dbReference type="GeneID" id="122856845"/>
<dbReference type="AlphaFoldDB" id="A0A3Q9ELG4"/>
<feature type="transmembrane region" description="Helical" evidence="10">
    <location>
        <begin position="135"/>
        <end position="158"/>
    </location>
</feature>
<evidence type="ECO:0000313" key="11">
    <source>
        <dbReference type="EMBL" id="AZQ24946.1"/>
    </source>
</evidence>
<dbReference type="OrthoDB" id="7696577at2759"/>
<dbReference type="RefSeq" id="XP_044014644.1">
    <property type="nucleotide sequence ID" value="XM_044158709.1"/>
</dbReference>
<organism evidence="11">
    <name type="scientific">Aphidius gifuensis</name>
    <name type="common">Parasitoid wasp</name>
    <dbReference type="NCBI Taxonomy" id="684658"/>
    <lineage>
        <taxon>Eukaryota</taxon>
        <taxon>Metazoa</taxon>
        <taxon>Ecdysozoa</taxon>
        <taxon>Arthropoda</taxon>
        <taxon>Hexapoda</taxon>
        <taxon>Insecta</taxon>
        <taxon>Pterygota</taxon>
        <taxon>Neoptera</taxon>
        <taxon>Endopterygota</taxon>
        <taxon>Hymenoptera</taxon>
        <taxon>Apocrita</taxon>
        <taxon>Ichneumonoidea</taxon>
        <taxon>Braconidae</taxon>
        <taxon>Aphidiinae</taxon>
        <taxon>Aphidius</taxon>
    </lineage>
</organism>
<evidence type="ECO:0000256" key="10">
    <source>
        <dbReference type="RuleBase" id="RU351113"/>
    </source>
</evidence>
<feature type="transmembrane region" description="Helical" evidence="10">
    <location>
        <begin position="42"/>
        <end position="60"/>
    </location>
</feature>
<evidence type="ECO:0000256" key="2">
    <source>
        <dbReference type="ARBA" id="ARBA00022475"/>
    </source>
</evidence>
<feature type="transmembrane region" description="Helical" evidence="10">
    <location>
        <begin position="269"/>
        <end position="291"/>
    </location>
</feature>
<evidence type="ECO:0000256" key="8">
    <source>
        <dbReference type="ARBA" id="ARBA00023170"/>
    </source>
</evidence>
<evidence type="ECO:0000256" key="7">
    <source>
        <dbReference type="ARBA" id="ARBA00023136"/>
    </source>
</evidence>
<feature type="transmembrane region" description="Helical" evidence="10">
    <location>
        <begin position="185"/>
        <end position="204"/>
    </location>
</feature>
<comment type="caution">
    <text evidence="10">Lacks conserved residue(s) required for the propagation of feature annotation.</text>
</comment>
<evidence type="ECO:0000256" key="5">
    <source>
        <dbReference type="ARBA" id="ARBA00022725"/>
    </source>
</evidence>